<evidence type="ECO:0000256" key="4">
    <source>
        <dbReference type="ARBA" id="ARBA00035204"/>
    </source>
</evidence>
<dbReference type="GO" id="GO:0006412">
    <property type="term" value="P:translation"/>
    <property type="evidence" value="ECO:0007669"/>
    <property type="project" value="UniProtKB-UniRule"/>
</dbReference>
<evidence type="ECO:0000256" key="3">
    <source>
        <dbReference type="ARBA" id="ARBA00023274"/>
    </source>
</evidence>
<name>A0A2U1K601_9BACI</name>
<dbReference type="FunFam" id="1.10.287.310:FF:000001">
    <property type="entry name" value="50S ribosomal protein L29"/>
    <property type="match status" value="1"/>
</dbReference>
<dbReference type="PANTHER" id="PTHR10916">
    <property type="entry name" value="60S RIBOSOMAL PROTEIN L35/50S RIBOSOMAL PROTEIN L29"/>
    <property type="match status" value="1"/>
</dbReference>
<dbReference type="CDD" id="cd00427">
    <property type="entry name" value="Ribosomal_L29_HIP"/>
    <property type="match status" value="1"/>
</dbReference>
<dbReference type="Proteomes" id="UP000245998">
    <property type="component" value="Unassembled WGS sequence"/>
</dbReference>
<dbReference type="Gene3D" id="1.10.287.310">
    <property type="match status" value="1"/>
</dbReference>
<reference evidence="6 7" key="1">
    <citation type="submission" date="2018-04" db="EMBL/GenBank/DDBJ databases">
        <title>Camelliibacillus theae gen. nov., sp. nov., isolated from Pu'er tea.</title>
        <authorList>
            <person name="Niu L."/>
        </authorList>
    </citation>
    <scope>NUCLEOTIDE SEQUENCE [LARGE SCALE GENOMIC DNA]</scope>
    <source>
        <strain evidence="6 7">T8</strain>
    </source>
</reference>
<dbReference type="InterPro" id="IPR036049">
    <property type="entry name" value="Ribosomal_uL29_sf"/>
</dbReference>
<dbReference type="HAMAP" id="MF_00374">
    <property type="entry name" value="Ribosomal_uL29"/>
    <property type="match status" value="1"/>
</dbReference>
<dbReference type="EMBL" id="QCZG01000004">
    <property type="protein sequence ID" value="PWA12947.1"/>
    <property type="molecule type" value="Genomic_DNA"/>
</dbReference>
<evidence type="ECO:0000256" key="5">
    <source>
        <dbReference type="HAMAP-Rule" id="MF_00374"/>
    </source>
</evidence>
<dbReference type="InterPro" id="IPR001854">
    <property type="entry name" value="Ribosomal_uL29"/>
</dbReference>
<dbReference type="NCBIfam" id="TIGR00012">
    <property type="entry name" value="L29"/>
    <property type="match status" value="1"/>
</dbReference>
<protein>
    <recommendedName>
        <fullName evidence="4 5">Large ribosomal subunit protein uL29</fullName>
    </recommendedName>
</protein>
<dbReference type="SUPFAM" id="SSF46561">
    <property type="entry name" value="Ribosomal protein L29 (L29p)"/>
    <property type="match status" value="1"/>
</dbReference>
<keyword evidence="2 5" id="KW-0689">Ribosomal protein</keyword>
<keyword evidence="7" id="KW-1185">Reference proteome</keyword>
<dbReference type="OrthoDB" id="9815192at2"/>
<evidence type="ECO:0000256" key="1">
    <source>
        <dbReference type="ARBA" id="ARBA00009254"/>
    </source>
</evidence>
<evidence type="ECO:0000313" key="6">
    <source>
        <dbReference type="EMBL" id="PWA12947.1"/>
    </source>
</evidence>
<evidence type="ECO:0000313" key="7">
    <source>
        <dbReference type="Proteomes" id="UP000245998"/>
    </source>
</evidence>
<comment type="similarity">
    <text evidence="1 5">Belongs to the universal ribosomal protein uL29 family.</text>
</comment>
<dbReference type="PANTHER" id="PTHR10916:SF0">
    <property type="entry name" value="LARGE RIBOSOMAL SUBUNIT PROTEIN UL29C"/>
    <property type="match status" value="1"/>
</dbReference>
<sequence>MKTKEIRELTTAEIEQQIKTLKEELFNLRFQLATGQLENPARIRDVRKSIARTKTVLRERELGINNG</sequence>
<gene>
    <name evidence="5" type="primary">rpmC</name>
    <name evidence="6" type="ORF">DCC39_03500</name>
</gene>
<proteinExistence type="inferred from homology"/>
<dbReference type="Pfam" id="PF00831">
    <property type="entry name" value="Ribosomal_L29"/>
    <property type="match status" value="1"/>
</dbReference>
<dbReference type="RefSeq" id="WP_116553501.1">
    <property type="nucleotide sequence ID" value="NZ_QCZG01000004.1"/>
</dbReference>
<organism evidence="6 7">
    <name type="scientific">Pueribacillus theae</name>
    <dbReference type="NCBI Taxonomy" id="2171751"/>
    <lineage>
        <taxon>Bacteria</taxon>
        <taxon>Bacillati</taxon>
        <taxon>Bacillota</taxon>
        <taxon>Bacilli</taxon>
        <taxon>Bacillales</taxon>
        <taxon>Bacillaceae</taxon>
        <taxon>Pueribacillus</taxon>
    </lineage>
</organism>
<dbReference type="GO" id="GO:0003735">
    <property type="term" value="F:structural constituent of ribosome"/>
    <property type="evidence" value="ECO:0007669"/>
    <property type="project" value="InterPro"/>
</dbReference>
<dbReference type="AlphaFoldDB" id="A0A2U1K601"/>
<comment type="caution">
    <text evidence="6">The sequence shown here is derived from an EMBL/GenBank/DDBJ whole genome shotgun (WGS) entry which is preliminary data.</text>
</comment>
<dbReference type="InterPro" id="IPR050063">
    <property type="entry name" value="Ribosomal_protein_uL29"/>
</dbReference>
<dbReference type="GO" id="GO:0022625">
    <property type="term" value="C:cytosolic large ribosomal subunit"/>
    <property type="evidence" value="ECO:0007669"/>
    <property type="project" value="TreeGrafter"/>
</dbReference>
<evidence type="ECO:0000256" key="2">
    <source>
        <dbReference type="ARBA" id="ARBA00022980"/>
    </source>
</evidence>
<accession>A0A2U1K601</accession>
<keyword evidence="3 5" id="KW-0687">Ribonucleoprotein</keyword>